<dbReference type="GO" id="GO:0015078">
    <property type="term" value="F:proton transmembrane transporter activity"/>
    <property type="evidence" value="ECO:0007669"/>
    <property type="project" value="InterPro"/>
</dbReference>
<accession>D3IZX4</accession>
<reference evidence="8" key="1">
    <citation type="submission" date="2009-06" db="EMBL/GenBank/DDBJ databases">
        <authorList>
            <person name="Pombert J.-F."/>
            <person name="Keeling P."/>
        </authorList>
    </citation>
    <scope>NUCLEOTIDE SEQUENCE</scope>
    <source>
        <strain evidence="8">ATCC 50920</strain>
    </source>
</reference>
<protein>
    <submittedName>
        <fullName evidence="8">ATP synthase F0 subunit beta</fullName>
    </submittedName>
</protein>
<dbReference type="Pfam" id="PF05405">
    <property type="entry name" value="Mt_ATP-synt_B"/>
    <property type="match status" value="1"/>
</dbReference>
<keyword evidence="7" id="KW-0472">Membrane</keyword>
<name>D3IZX4_HELSJ</name>
<evidence type="ECO:0000256" key="1">
    <source>
        <dbReference type="ARBA" id="ARBA00004325"/>
    </source>
</evidence>
<evidence type="ECO:0000256" key="2">
    <source>
        <dbReference type="ARBA" id="ARBA00022448"/>
    </source>
</evidence>
<dbReference type="EMBL" id="GQ339576">
    <property type="protein sequence ID" value="ACT36201.1"/>
    <property type="molecule type" value="Genomic_DNA"/>
</dbReference>
<geneLocation type="mitochondrion" evidence="8"/>
<keyword evidence="2" id="KW-0813">Transport</keyword>
<dbReference type="AlphaFoldDB" id="D3IZX4"/>
<keyword evidence="3" id="KW-0138">CF(0)</keyword>
<dbReference type="GO" id="GO:0015986">
    <property type="term" value="P:proton motive force-driven ATP synthesis"/>
    <property type="evidence" value="ECO:0007669"/>
    <property type="project" value="InterPro"/>
</dbReference>
<gene>
    <name evidence="8" type="primary">atp4</name>
</gene>
<sequence>MINFNNIINTLNSKNSRFNITNGKLLLYGFLVFCVASSKHIIIYNEETLVVLCTLAFFLFIKNYHSQAIVDGIDEKGELLVQEYEASLNSKTQHLYKAQEDYLKIMNINEDISLIKNKLTADFSTLLLNRNTHLKILEREHNTRVFSTFKYLLFFKDAYTKLIQDKISQQFYSFANLELANMDLTLNTHFDKELLINALKSNATKSEMKF</sequence>
<dbReference type="InterPro" id="IPR008688">
    <property type="entry name" value="ATP_synth_Bsub_B/MI25"/>
</dbReference>
<evidence type="ECO:0000256" key="3">
    <source>
        <dbReference type="ARBA" id="ARBA00022547"/>
    </source>
</evidence>
<keyword evidence="5" id="KW-0406">Ion transport</keyword>
<keyword evidence="6 8" id="KW-0496">Mitochondrion</keyword>
<dbReference type="GeneID" id="12486968"/>
<keyword evidence="4" id="KW-0375">Hydrogen ion transport</keyword>
<evidence type="ECO:0000256" key="7">
    <source>
        <dbReference type="ARBA" id="ARBA00023136"/>
    </source>
</evidence>
<proteinExistence type="predicted"/>
<dbReference type="GO" id="GO:0031966">
    <property type="term" value="C:mitochondrial membrane"/>
    <property type="evidence" value="ECO:0007669"/>
    <property type="project" value="UniProtKB-SubCell"/>
</dbReference>
<organism evidence="8">
    <name type="scientific">Helicosporidium sp. subsp. Simulium jonesii</name>
    <name type="common">Green alga</name>
    <dbReference type="NCBI Taxonomy" id="145475"/>
    <lineage>
        <taxon>Eukaryota</taxon>
        <taxon>Viridiplantae</taxon>
        <taxon>Chlorophyta</taxon>
        <taxon>core chlorophytes</taxon>
        <taxon>Trebouxiophyceae</taxon>
        <taxon>Chlorellales</taxon>
        <taxon>Chlorellaceae</taxon>
        <taxon>Helicosporidium</taxon>
    </lineage>
</organism>
<evidence type="ECO:0000256" key="4">
    <source>
        <dbReference type="ARBA" id="ARBA00022781"/>
    </source>
</evidence>
<evidence type="ECO:0000256" key="5">
    <source>
        <dbReference type="ARBA" id="ARBA00023065"/>
    </source>
</evidence>
<comment type="subcellular location">
    <subcellularLocation>
        <location evidence="1">Mitochondrion membrane</location>
    </subcellularLocation>
</comment>
<reference evidence="8" key="2">
    <citation type="journal article" date="2010" name="PLoS ONE">
        <title>The mitochondrial genome of the entomoparasitic green alga helicosporidium.</title>
        <authorList>
            <person name="Pombert J.F."/>
            <person name="Keeling P.J."/>
        </authorList>
    </citation>
    <scope>NUCLEOTIDE SEQUENCE</scope>
    <source>
        <strain evidence="8">ATCC 50920</strain>
    </source>
</reference>
<dbReference type="RefSeq" id="YP_006280974.1">
    <property type="nucleotide sequence ID" value="NC_017841.1"/>
</dbReference>
<evidence type="ECO:0000256" key="6">
    <source>
        <dbReference type="ARBA" id="ARBA00023128"/>
    </source>
</evidence>
<dbReference type="GO" id="GO:0045259">
    <property type="term" value="C:proton-transporting ATP synthase complex"/>
    <property type="evidence" value="ECO:0007669"/>
    <property type="project" value="UniProtKB-KW"/>
</dbReference>
<evidence type="ECO:0000313" key="8">
    <source>
        <dbReference type="EMBL" id="ACT36201.1"/>
    </source>
</evidence>